<keyword evidence="1 2" id="KW-0732">Signal</keyword>
<feature type="chain" id="PRO_5012680363" evidence="2">
    <location>
        <begin position="24"/>
        <end position="1038"/>
    </location>
</feature>
<dbReference type="NCBIfam" id="TIGR04183">
    <property type="entry name" value="Por_Secre_tail"/>
    <property type="match status" value="1"/>
</dbReference>
<evidence type="ECO:0000256" key="1">
    <source>
        <dbReference type="ARBA" id="ARBA00022729"/>
    </source>
</evidence>
<proteinExistence type="predicted"/>
<dbReference type="GO" id="GO:0005975">
    <property type="term" value="P:carbohydrate metabolic process"/>
    <property type="evidence" value="ECO:0007669"/>
    <property type="project" value="UniProtKB-ARBA"/>
</dbReference>
<dbReference type="InterPro" id="IPR013320">
    <property type="entry name" value="ConA-like_dom_sf"/>
</dbReference>
<accession>A0A1M5STP9</accession>
<dbReference type="Gene3D" id="2.60.40.1290">
    <property type="match status" value="2"/>
</dbReference>
<gene>
    <name evidence="4" type="ORF">SAMN05444281_0511</name>
</gene>
<organism evidence="4 5">
    <name type="scientific">Wenyingzhuangia marina</name>
    <dbReference type="NCBI Taxonomy" id="1195760"/>
    <lineage>
        <taxon>Bacteria</taxon>
        <taxon>Pseudomonadati</taxon>
        <taxon>Bacteroidota</taxon>
        <taxon>Flavobacteriia</taxon>
        <taxon>Flavobacteriales</taxon>
        <taxon>Flavobacteriaceae</taxon>
        <taxon>Wenyingzhuangia</taxon>
    </lineage>
</organism>
<dbReference type="Pfam" id="PF07691">
    <property type="entry name" value="PA14"/>
    <property type="match status" value="1"/>
</dbReference>
<evidence type="ECO:0000259" key="3">
    <source>
        <dbReference type="PROSITE" id="PS51820"/>
    </source>
</evidence>
<dbReference type="InterPro" id="IPR026444">
    <property type="entry name" value="Secre_tail"/>
</dbReference>
<evidence type="ECO:0000313" key="5">
    <source>
        <dbReference type="Proteomes" id="UP000184109"/>
    </source>
</evidence>
<evidence type="ECO:0000256" key="2">
    <source>
        <dbReference type="SAM" id="SignalP"/>
    </source>
</evidence>
<dbReference type="Pfam" id="PF13385">
    <property type="entry name" value="Laminin_G_3"/>
    <property type="match status" value="1"/>
</dbReference>
<dbReference type="GO" id="GO:0004553">
    <property type="term" value="F:hydrolase activity, hydrolyzing O-glycosyl compounds"/>
    <property type="evidence" value="ECO:0007669"/>
    <property type="project" value="UniProtKB-ARBA"/>
</dbReference>
<name>A0A1M5STP9_9FLAO</name>
<dbReference type="Proteomes" id="UP000184109">
    <property type="component" value="Unassembled WGS sequence"/>
</dbReference>
<dbReference type="EMBL" id="FQXQ01000001">
    <property type="protein sequence ID" value="SHH41882.1"/>
    <property type="molecule type" value="Genomic_DNA"/>
</dbReference>
<feature type="signal peptide" evidence="2">
    <location>
        <begin position="1"/>
        <end position="23"/>
    </location>
</feature>
<sequence length="1038" mass="116000">MKKKYFVKLIIIILVFFTSITNAQTNYAISLPGGSDGNVSNVALPGLNLTSYPVTIEAWVYPIAKNNYGGLFYYRGTNTNGGIQFDRWTNPNSFRGIANDGVNAVAANNINFNDWNHVAWVVTSTGMILYVNGIPTTSEEVPAMLPFDSGLYIGWDAATNDRTIQGYFDEVRVWTTERTAQEIVDNKNKKLTGSETGLYGYWNFDDQANVATDQTSNHLDGIINGGTYVVSTVFNPMTYSSSVVKEKEAFIKNNSTNNVVFSLEIETQNASEPFSLKNLALSALGTTSLSDLNNVKIYYTGVDAKFSTTQLCGELNQSPLTESFSVNCNQTLSQGKNVFWITADVSNSATEGNSIDITCNNFTLESTNTQVLTPTSTASTGKLEIKSSIFSNSVKLPASVVTTNAASTFEGSNFASFQQNAIITFNNYQYVTFWNKVSRVCIARRKLPEGDWKTVELTDYTISPNRVADNHYTISMGICENDGTIHLAFDHHNDVLHYRKSIANLAYSDDTSWKMSSFGSVQQNLVDNVNLSNITYPRFVSKPNGDMIYECRIGWSGDGDSFLWEYNGSNGKWTYIGEYLNGTSVNENAYINGIHYDSNGRLHVSWIWRGTPDAQTNHDVYYAYSDDDGRTWYNSDGVKVGTAGSDPMVQSRPGLKIWDIGTNRGLINQESQAVDSNGGIHILQSYIMESDSNSNNFWDFRINKGYLRHIYKDQSGSWRSDVIARSQRNRAEIAVDGNNNLYVVASDYRVYFASAENNWQNWTEMDVNEVGTVINEPLIDREALLENDILSFVFTHADKDGKIIVPYYLLERSKKPNGNGLQKVVYNNLDHPVVEELDAIDLYNMDYSAYGDNINIKWTGQLEIQQPEEYTLHLTSNGNVQVYINDELKIDTGDLSVEQEFTTTLNLYPSYKYDIRVEGSYSSSNNVTTKLEWSSLNVPKDMIPLKGYFGELKNLSLGISDVALFPKSLKVSPNPSNSFFLVEMDGDFTYDIYGFDGKKIESGAAKTSCEVGQNLLAGVYILKLNNGINSYVIKIIKY</sequence>
<reference evidence="5" key="1">
    <citation type="submission" date="2016-11" db="EMBL/GenBank/DDBJ databases">
        <authorList>
            <person name="Varghese N."/>
            <person name="Submissions S."/>
        </authorList>
    </citation>
    <scope>NUCLEOTIDE SEQUENCE [LARGE SCALE GENOMIC DNA]</scope>
    <source>
        <strain evidence="5">DSM 100572</strain>
    </source>
</reference>
<dbReference type="InterPro" id="IPR011658">
    <property type="entry name" value="PA14_dom"/>
</dbReference>
<dbReference type="PROSITE" id="PS51820">
    <property type="entry name" value="PA14"/>
    <property type="match status" value="1"/>
</dbReference>
<dbReference type="SUPFAM" id="SSF49899">
    <property type="entry name" value="Concanavalin A-like lectins/glucanases"/>
    <property type="match status" value="1"/>
</dbReference>
<dbReference type="Gene3D" id="3.90.182.10">
    <property type="entry name" value="Toxin - Anthrax Protective Antigen,domain 1"/>
    <property type="match status" value="1"/>
</dbReference>
<dbReference type="RefSeq" id="WP_073118100.1">
    <property type="nucleotide sequence ID" value="NZ_BMEN01000001.1"/>
</dbReference>
<dbReference type="InterPro" id="IPR029456">
    <property type="entry name" value="Sialidase_N"/>
</dbReference>
<dbReference type="InterPro" id="IPR037524">
    <property type="entry name" value="PA14/GLEYA"/>
</dbReference>
<dbReference type="SMART" id="SM00758">
    <property type="entry name" value="PA14"/>
    <property type="match status" value="1"/>
</dbReference>
<dbReference type="SUPFAM" id="SSF110296">
    <property type="entry name" value="Oligoxyloglucan reducing end-specific cellobiohydrolase"/>
    <property type="match status" value="1"/>
</dbReference>
<evidence type="ECO:0000313" key="4">
    <source>
        <dbReference type="EMBL" id="SHH41882.1"/>
    </source>
</evidence>
<dbReference type="SUPFAM" id="SSF56988">
    <property type="entry name" value="Anthrax protective antigen"/>
    <property type="match status" value="1"/>
</dbReference>
<dbReference type="Gene3D" id="2.60.120.200">
    <property type="match status" value="1"/>
</dbReference>
<dbReference type="AlphaFoldDB" id="A0A1M5STP9"/>
<dbReference type="OrthoDB" id="223410at2"/>
<dbReference type="Pfam" id="PF14873">
    <property type="entry name" value="BNR_assoc_N"/>
    <property type="match status" value="1"/>
</dbReference>
<dbReference type="STRING" id="1195760.SAMN05444281_0511"/>
<protein>
    <submittedName>
        <fullName evidence="4">Por secretion system C-terminal sorting domain-containing protein</fullName>
    </submittedName>
</protein>
<keyword evidence="5" id="KW-1185">Reference proteome</keyword>
<feature type="domain" description="PA14" evidence="3">
    <location>
        <begin position="816"/>
        <end position="947"/>
    </location>
</feature>
<dbReference type="Pfam" id="PF15892">
    <property type="entry name" value="BNR_4"/>
    <property type="match status" value="1"/>
</dbReference>